<reference evidence="2" key="1">
    <citation type="submission" date="2017-08" db="EMBL/GenBank/DDBJ databases">
        <authorList>
            <person name="Cuomo C."/>
            <person name="Billmyre B."/>
            <person name="Heitman J."/>
        </authorList>
    </citation>
    <scope>NUCLEOTIDE SEQUENCE</scope>
    <source>
        <strain evidence="2">CBS 12478</strain>
    </source>
</reference>
<evidence type="ECO:0000313" key="2">
    <source>
        <dbReference type="EMBL" id="WWD21689.1"/>
    </source>
</evidence>
<name>A0AAJ8LR60_9TREE</name>
<protein>
    <submittedName>
        <fullName evidence="2">Uncharacterized protein</fullName>
    </submittedName>
</protein>
<proteinExistence type="predicted"/>
<dbReference type="KEGG" id="ksn:90830016"/>
<dbReference type="RefSeq" id="XP_065823856.1">
    <property type="nucleotide sequence ID" value="XM_065967784.1"/>
</dbReference>
<feature type="region of interest" description="Disordered" evidence="1">
    <location>
        <begin position="50"/>
        <end position="70"/>
    </location>
</feature>
<evidence type="ECO:0000256" key="1">
    <source>
        <dbReference type="SAM" id="MobiDB-lite"/>
    </source>
</evidence>
<reference evidence="2" key="2">
    <citation type="submission" date="2024-01" db="EMBL/GenBank/DDBJ databases">
        <title>Comparative genomics of Cryptococcus and Kwoniella reveals pathogenesis evolution and contrasting modes of karyotype evolution via chromosome fusion or intercentromeric recombination.</title>
        <authorList>
            <person name="Coelho M.A."/>
            <person name="David-Palma M."/>
            <person name="Shea T."/>
            <person name="Bowers K."/>
            <person name="McGinley-Smith S."/>
            <person name="Mohammad A.W."/>
            <person name="Gnirke A."/>
            <person name="Yurkov A.M."/>
            <person name="Nowrousian M."/>
            <person name="Sun S."/>
            <person name="Cuomo C.A."/>
            <person name="Heitman J."/>
        </authorList>
    </citation>
    <scope>NUCLEOTIDE SEQUENCE</scope>
    <source>
        <strain evidence="2">CBS 12478</strain>
    </source>
</reference>
<gene>
    <name evidence="2" type="ORF">CI109_106175</name>
</gene>
<dbReference type="EMBL" id="CP144061">
    <property type="protein sequence ID" value="WWD21689.1"/>
    <property type="molecule type" value="Genomic_DNA"/>
</dbReference>
<feature type="compositionally biased region" description="Basic and acidic residues" evidence="1">
    <location>
        <begin position="50"/>
        <end position="65"/>
    </location>
</feature>
<dbReference type="Proteomes" id="UP000322225">
    <property type="component" value="Chromosome 11"/>
</dbReference>
<evidence type="ECO:0000313" key="3">
    <source>
        <dbReference type="Proteomes" id="UP000322225"/>
    </source>
</evidence>
<keyword evidence="3" id="KW-1185">Reference proteome</keyword>
<dbReference type="AlphaFoldDB" id="A0AAJ8LR60"/>
<sequence>MYEWDPPQKGHPHPLLDANAMHDIIPNINKSDIPRILQLLRTSSSLYRKDAKRQDPFPRSHRPVEPDDASLNQYYYPCPSPRHLEQVSATRRHLFLHPAEERIEWREVFGTSNLPVRWRGCTPGCLAFLEEEENEWTLED</sequence>
<dbReference type="GeneID" id="90830016"/>
<accession>A0AAJ8LR60</accession>
<organism evidence="2 3">
    <name type="scientific">Kwoniella shandongensis</name>
    <dbReference type="NCBI Taxonomy" id="1734106"/>
    <lineage>
        <taxon>Eukaryota</taxon>
        <taxon>Fungi</taxon>
        <taxon>Dikarya</taxon>
        <taxon>Basidiomycota</taxon>
        <taxon>Agaricomycotina</taxon>
        <taxon>Tremellomycetes</taxon>
        <taxon>Tremellales</taxon>
        <taxon>Cryptococcaceae</taxon>
        <taxon>Kwoniella</taxon>
    </lineage>
</organism>